<dbReference type="Proteomes" id="UP001227192">
    <property type="component" value="Unassembled WGS sequence"/>
</dbReference>
<protein>
    <submittedName>
        <fullName evidence="1">Uncharacterized protein</fullName>
    </submittedName>
</protein>
<comment type="caution">
    <text evidence="1">The sequence shown here is derived from an EMBL/GenBank/DDBJ whole genome shotgun (WGS) entry which is preliminary data.</text>
</comment>
<organism evidence="1 2">
    <name type="scientific">Penicillium thymicola</name>
    <dbReference type="NCBI Taxonomy" id="293382"/>
    <lineage>
        <taxon>Eukaryota</taxon>
        <taxon>Fungi</taxon>
        <taxon>Dikarya</taxon>
        <taxon>Ascomycota</taxon>
        <taxon>Pezizomycotina</taxon>
        <taxon>Eurotiomycetes</taxon>
        <taxon>Eurotiomycetidae</taxon>
        <taxon>Eurotiales</taxon>
        <taxon>Aspergillaceae</taxon>
        <taxon>Penicillium</taxon>
    </lineage>
</organism>
<gene>
    <name evidence="1" type="ORF">VN97_g11589</name>
</gene>
<name>A0AAI9T7T6_PENTH</name>
<accession>A0AAI9T7T6</accession>
<sequence>ISKICVVGIASILPGRLSFESFSYNTLKERC</sequence>
<proteinExistence type="predicted"/>
<dbReference type="AlphaFoldDB" id="A0AAI9T7T6"/>
<evidence type="ECO:0000313" key="1">
    <source>
        <dbReference type="EMBL" id="KAJ9481869.1"/>
    </source>
</evidence>
<reference evidence="1" key="2">
    <citation type="journal article" date="2016" name="Fungal Biol.">
        <title>Ochratoxin A production by Penicillium thymicola.</title>
        <authorList>
            <person name="Nguyen H.D.T."/>
            <person name="McMullin D.R."/>
            <person name="Ponomareva E."/>
            <person name="Riley R."/>
            <person name="Pomraning K.R."/>
            <person name="Baker S.E."/>
            <person name="Seifert K.A."/>
        </authorList>
    </citation>
    <scope>NUCLEOTIDE SEQUENCE</scope>
    <source>
        <strain evidence="1">DAOM 180753</strain>
    </source>
</reference>
<reference evidence="1" key="1">
    <citation type="submission" date="2015-06" db="EMBL/GenBank/DDBJ databases">
        <authorList>
            <person name="Nguyen H."/>
        </authorList>
    </citation>
    <scope>NUCLEOTIDE SEQUENCE</scope>
    <source>
        <strain evidence="1">DAOM 180753</strain>
    </source>
</reference>
<evidence type="ECO:0000313" key="2">
    <source>
        <dbReference type="Proteomes" id="UP001227192"/>
    </source>
</evidence>
<dbReference type="EMBL" id="LACB01000662">
    <property type="protein sequence ID" value="KAJ9481869.1"/>
    <property type="molecule type" value="Genomic_DNA"/>
</dbReference>
<keyword evidence="2" id="KW-1185">Reference proteome</keyword>
<feature type="non-terminal residue" evidence="1">
    <location>
        <position position="1"/>
    </location>
</feature>